<evidence type="ECO:0000313" key="2">
    <source>
        <dbReference type="EnsemblProtists" id="EOD40731"/>
    </source>
</evidence>
<dbReference type="SUPFAM" id="SSF54695">
    <property type="entry name" value="POZ domain"/>
    <property type="match status" value="1"/>
</dbReference>
<dbReference type="SMART" id="SM00225">
    <property type="entry name" value="BTB"/>
    <property type="match status" value="1"/>
</dbReference>
<dbReference type="HOGENOM" id="CLU_1047424_0_0_1"/>
<dbReference type="PROSITE" id="PS50097">
    <property type="entry name" value="BTB"/>
    <property type="match status" value="1"/>
</dbReference>
<evidence type="ECO:0000259" key="1">
    <source>
        <dbReference type="PROSITE" id="PS50097"/>
    </source>
</evidence>
<dbReference type="InterPro" id="IPR011705">
    <property type="entry name" value="BACK"/>
</dbReference>
<dbReference type="PANTHER" id="PTHR24410:SF23">
    <property type="entry name" value="BTB DOMAIN-CONTAINING PROTEIN-RELATED"/>
    <property type="match status" value="1"/>
</dbReference>
<evidence type="ECO:0000313" key="3">
    <source>
        <dbReference type="Proteomes" id="UP000013827"/>
    </source>
</evidence>
<dbReference type="InterPro" id="IPR011333">
    <property type="entry name" value="SKP1/BTB/POZ_sf"/>
</dbReference>
<dbReference type="Pfam" id="PF07707">
    <property type="entry name" value="BACK"/>
    <property type="match status" value="1"/>
</dbReference>
<dbReference type="Gene3D" id="3.30.710.10">
    <property type="entry name" value="Potassium Channel Kv1.1, Chain A"/>
    <property type="match status" value="1"/>
</dbReference>
<accession>A0A0D3KY96</accession>
<dbReference type="RefSeq" id="XP_005793160.1">
    <property type="nucleotide sequence ID" value="XM_005793103.1"/>
</dbReference>
<dbReference type="Pfam" id="PF00651">
    <property type="entry name" value="BTB"/>
    <property type="match status" value="1"/>
</dbReference>
<dbReference type="GeneID" id="17286002"/>
<dbReference type="Gene3D" id="2.120.10.30">
    <property type="entry name" value="TolB, C-terminal domain"/>
    <property type="match status" value="1"/>
</dbReference>
<organism evidence="2 3">
    <name type="scientific">Emiliania huxleyi (strain CCMP1516)</name>
    <dbReference type="NCBI Taxonomy" id="280463"/>
    <lineage>
        <taxon>Eukaryota</taxon>
        <taxon>Haptista</taxon>
        <taxon>Haptophyta</taxon>
        <taxon>Prymnesiophyceae</taxon>
        <taxon>Isochrysidales</taxon>
        <taxon>Noelaerhabdaceae</taxon>
        <taxon>Emiliania</taxon>
    </lineage>
</organism>
<dbReference type="InterPro" id="IPR011042">
    <property type="entry name" value="6-blade_b-propeller_TolB-like"/>
</dbReference>
<proteinExistence type="predicted"/>
<dbReference type="eggNOG" id="KOG1426">
    <property type="taxonomic scope" value="Eukaryota"/>
</dbReference>
<sequence length="266" mass="29297">MCSPTDVVCVDGWLYVVEPHTVRCVSPTHHVTTIAGAHNSSGYKDMVGTDARFHNGSTGRITSDGRGLVVLTDINNKRLRSFRVRIESSVEIPLSTLQADLEGLMSNEDAADFKIVVEGKTLYTLRGLLTTRCAHFRTMLASGFSESTSDEITLTEDSFESVRAVLLFLHTDRLEVDDEHAVEVLRLSMMWELPRLQSLAQDSITRRVTASSVCAFLSAANAHDAPGLRAFCVRYIVLNFGSVQASGNFASLDKELLCEVIQSIRI</sequence>
<dbReference type="InterPro" id="IPR051481">
    <property type="entry name" value="BTB-POZ/Galectin-3-binding"/>
</dbReference>
<dbReference type="EnsemblProtists" id="EOD40731">
    <property type="protein sequence ID" value="EOD40731"/>
    <property type="gene ID" value="EMIHUDRAFT_108401"/>
</dbReference>
<dbReference type="CDD" id="cd14733">
    <property type="entry name" value="BACK"/>
    <property type="match status" value="1"/>
</dbReference>
<protein>
    <recommendedName>
        <fullName evidence="1">BTB domain-containing protein</fullName>
    </recommendedName>
</protein>
<dbReference type="PANTHER" id="PTHR24410">
    <property type="entry name" value="HL07962P-RELATED"/>
    <property type="match status" value="1"/>
</dbReference>
<feature type="domain" description="BTB" evidence="1">
    <location>
        <begin position="111"/>
        <end position="178"/>
    </location>
</feature>
<name>A0A0D3KY96_EMIH1</name>
<reference evidence="3" key="1">
    <citation type="journal article" date="2013" name="Nature">
        <title>Pan genome of the phytoplankton Emiliania underpins its global distribution.</title>
        <authorList>
            <person name="Read B.A."/>
            <person name="Kegel J."/>
            <person name="Klute M.J."/>
            <person name="Kuo A."/>
            <person name="Lefebvre S.C."/>
            <person name="Maumus F."/>
            <person name="Mayer C."/>
            <person name="Miller J."/>
            <person name="Monier A."/>
            <person name="Salamov A."/>
            <person name="Young J."/>
            <person name="Aguilar M."/>
            <person name="Claverie J.M."/>
            <person name="Frickenhaus S."/>
            <person name="Gonzalez K."/>
            <person name="Herman E.K."/>
            <person name="Lin Y.C."/>
            <person name="Napier J."/>
            <person name="Ogata H."/>
            <person name="Sarno A.F."/>
            <person name="Shmutz J."/>
            <person name="Schroeder D."/>
            <person name="de Vargas C."/>
            <person name="Verret F."/>
            <person name="von Dassow P."/>
            <person name="Valentin K."/>
            <person name="Van de Peer Y."/>
            <person name="Wheeler G."/>
            <person name="Dacks J.B."/>
            <person name="Delwiche C.F."/>
            <person name="Dyhrman S.T."/>
            <person name="Glockner G."/>
            <person name="John U."/>
            <person name="Richards T."/>
            <person name="Worden A.Z."/>
            <person name="Zhang X."/>
            <person name="Grigoriev I.V."/>
            <person name="Allen A.E."/>
            <person name="Bidle K."/>
            <person name="Borodovsky M."/>
            <person name="Bowler C."/>
            <person name="Brownlee C."/>
            <person name="Cock J.M."/>
            <person name="Elias M."/>
            <person name="Gladyshev V.N."/>
            <person name="Groth M."/>
            <person name="Guda C."/>
            <person name="Hadaegh A."/>
            <person name="Iglesias-Rodriguez M.D."/>
            <person name="Jenkins J."/>
            <person name="Jones B.M."/>
            <person name="Lawson T."/>
            <person name="Leese F."/>
            <person name="Lindquist E."/>
            <person name="Lobanov A."/>
            <person name="Lomsadze A."/>
            <person name="Malik S.B."/>
            <person name="Marsh M.E."/>
            <person name="Mackinder L."/>
            <person name="Mock T."/>
            <person name="Mueller-Roeber B."/>
            <person name="Pagarete A."/>
            <person name="Parker M."/>
            <person name="Probert I."/>
            <person name="Quesneville H."/>
            <person name="Raines C."/>
            <person name="Rensing S.A."/>
            <person name="Riano-Pachon D.M."/>
            <person name="Richier S."/>
            <person name="Rokitta S."/>
            <person name="Shiraiwa Y."/>
            <person name="Soanes D.M."/>
            <person name="van der Giezen M."/>
            <person name="Wahlund T.M."/>
            <person name="Williams B."/>
            <person name="Wilson W."/>
            <person name="Wolfe G."/>
            <person name="Wurch L.L."/>
        </authorList>
    </citation>
    <scope>NUCLEOTIDE SEQUENCE</scope>
</reference>
<reference evidence="2" key="2">
    <citation type="submission" date="2024-10" db="UniProtKB">
        <authorList>
            <consortium name="EnsemblProtists"/>
        </authorList>
    </citation>
    <scope>IDENTIFICATION</scope>
</reference>
<dbReference type="AlphaFoldDB" id="A0A0D3KY96"/>
<dbReference type="KEGG" id="ehx:EMIHUDRAFT_108401"/>
<dbReference type="STRING" id="2903.R1FY95"/>
<dbReference type="Proteomes" id="UP000013827">
    <property type="component" value="Unassembled WGS sequence"/>
</dbReference>
<keyword evidence="3" id="KW-1185">Reference proteome</keyword>
<dbReference type="OMA" id="PIEYHIC"/>
<dbReference type="InterPro" id="IPR000210">
    <property type="entry name" value="BTB/POZ_dom"/>
</dbReference>
<dbReference type="PaxDb" id="2903-EOD40731"/>